<reference evidence="1 2" key="1">
    <citation type="submission" date="2015-12" db="EMBL/GenBank/DDBJ databases">
        <title>Genome sequence of the marine Rhodobacteraceae strain O3.65, Candidatus Tritonibacter horizontis.</title>
        <authorList>
            <person name="Poehlein A."/>
            <person name="Giebel H.A."/>
            <person name="Voget S."/>
            <person name="Brinkhoff T."/>
        </authorList>
    </citation>
    <scope>NUCLEOTIDE SEQUENCE [LARGE SCALE GENOMIC DNA]</scope>
    <source>
        <strain evidence="1 2">O3.65</strain>
    </source>
</reference>
<dbReference type="Pfam" id="PF20083">
    <property type="entry name" value="DUF6477"/>
    <property type="match status" value="1"/>
</dbReference>
<evidence type="ECO:0000313" key="1">
    <source>
        <dbReference type="EMBL" id="KUP92539.1"/>
    </source>
</evidence>
<protein>
    <submittedName>
        <fullName evidence="1">Uncharacterized protein</fullName>
    </submittedName>
</protein>
<accession>A0A132BVY0</accession>
<proteinExistence type="predicted"/>
<dbReference type="AlphaFoldDB" id="A0A132BVY0"/>
<comment type="caution">
    <text evidence="1">The sequence shown here is derived from an EMBL/GenBank/DDBJ whole genome shotgun (WGS) entry which is preliminary data.</text>
</comment>
<organism evidence="1 2">
    <name type="scientific">Tritonibacter horizontis</name>
    <dbReference type="NCBI Taxonomy" id="1768241"/>
    <lineage>
        <taxon>Bacteria</taxon>
        <taxon>Pseudomonadati</taxon>
        <taxon>Pseudomonadota</taxon>
        <taxon>Alphaproteobacteria</taxon>
        <taxon>Rhodobacterales</taxon>
        <taxon>Paracoccaceae</taxon>
        <taxon>Tritonibacter</taxon>
    </lineage>
</organism>
<dbReference type="RefSeq" id="WP_232367781.1">
    <property type="nucleotide sequence ID" value="NZ_LPUY01000074.1"/>
</dbReference>
<dbReference type="EMBL" id="LPUY01000074">
    <property type="protein sequence ID" value="KUP92539.1"/>
    <property type="molecule type" value="Genomic_DNA"/>
</dbReference>
<dbReference type="Proteomes" id="UP000068382">
    <property type="component" value="Unassembled WGS sequence"/>
</dbReference>
<dbReference type="InterPro" id="IPR045516">
    <property type="entry name" value="DUF6477"/>
</dbReference>
<sequence>MQDLVSRLKTLSRPRLLSRAARIGATGYSRHRDLRRILGPVLPVRHGLILVRLLDIEAEQDAARVARNPGYSLVRHVEVLIAIAAESRDYIAASRSGGPTGHAAGAAATKNEIDRHPTTENGAEIDAVTWECFG</sequence>
<name>A0A132BVY0_9RHOB</name>
<keyword evidence="2" id="KW-1185">Reference proteome</keyword>
<evidence type="ECO:0000313" key="2">
    <source>
        <dbReference type="Proteomes" id="UP000068382"/>
    </source>
</evidence>
<gene>
    <name evidence="1" type="ORF">TRIHO_25090</name>
</gene>